<dbReference type="InterPro" id="IPR000086">
    <property type="entry name" value="NUDIX_hydrolase_dom"/>
</dbReference>
<keyword evidence="5" id="KW-1185">Reference proteome</keyword>
<organism evidence="4 5">
    <name type="scientific">Halogranum gelatinilyticum</name>
    <dbReference type="NCBI Taxonomy" id="660521"/>
    <lineage>
        <taxon>Archaea</taxon>
        <taxon>Methanobacteriati</taxon>
        <taxon>Methanobacteriota</taxon>
        <taxon>Stenosarchaea group</taxon>
        <taxon>Halobacteria</taxon>
        <taxon>Halobacteriales</taxon>
        <taxon>Haloferacaceae</taxon>
    </lineage>
</organism>
<proteinExistence type="predicted"/>
<evidence type="ECO:0000259" key="3">
    <source>
        <dbReference type="PROSITE" id="PS51462"/>
    </source>
</evidence>
<dbReference type="PANTHER" id="PTHR43046">
    <property type="entry name" value="GDP-MANNOSE MANNOSYL HYDROLASE"/>
    <property type="match status" value="1"/>
</dbReference>
<dbReference type="SUPFAM" id="SSF55811">
    <property type="entry name" value="Nudix"/>
    <property type="match status" value="1"/>
</dbReference>
<gene>
    <name evidence="4" type="ORF">SAMN04487949_3329</name>
</gene>
<evidence type="ECO:0000313" key="5">
    <source>
        <dbReference type="Proteomes" id="UP000199451"/>
    </source>
</evidence>
<evidence type="ECO:0000256" key="2">
    <source>
        <dbReference type="ARBA" id="ARBA00022801"/>
    </source>
</evidence>
<dbReference type="InterPro" id="IPR020476">
    <property type="entry name" value="Nudix_hydrolase"/>
</dbReference>
<evidence type="ECO:0000313" key="4">
    <source>
        <dbReference type="EMBL" id="SDN09124.1"/>
    </source>
</evidence>
<keyword evidence="2" id="KW-0378">Hydrolase</keyword>
<protein>
    <submittedName>
        <fullName evidence="4">ADP-ribose pyrophosphatase YjhB, NUDIX family</fullName>
    </submittedName>
</protein>
<dbReference type="STRING" id="660521.SAMN04487949_3329"/>
<dbReference type="PANTHER" id="PTHR43046:SF14">
    <property type="entry name" value="MUTT_NUDIX FAMILY PROTEIN"/>
    <property type="match status" value="1"/>
</dbReference>
<dbReference type="PRINTS" id="PR00502">
    <property type="entry name" value="NUDIXFAMILY"/>
</dbReference>
<dbReference type="PROSITE" id="PS51462">
    <property type="entry name" value="NUDIX"/>
    <property type="match status" value="1"/>
</dbReference>
<dbReference type="Gene3D" id="3.90.79.10">
    <property type="entry name" value="Nucleoside Triphosphate Pyrophosphohydrolase"/>
    <property type="match status" value="1"/>
</dbReference>
<dbReference type="OrthoDB" id="346422at2157"/>
<dbReference type="Proteomes" id="UP000199451">
    <property type="component" value="Unassembled WGS sequence"/>
</dbReference>
<dbReference type="RefSeq" id="WP_089699273.1">
    <property type="nucleotide sequence ID" value="NZ_FNHL01000005.1"/>
</dbReference>
<accession>A0A1G9YIZ5</accession>
<dbReference type="CDD" id="cd02883">
    <property type="entry name" value="NUDIX_Hydrolase"/>
    <property type="match status" value="1"/>
</dbReference>
<reference evidence="5" key="1">
    <citation type="submission" date="2016-10" db="EMBL/GenBank/DDBJ databases">
        <authorList>
            <person name="Varghese N."/>
            <person name="Submissions S."/>
        </authorList>
    </citation>
    <scope>NUCLEOTIDE SEQUENCE [LARGE SCALE GENOMIC DNA]</scope>
    <source>
        <strain evidence="5">CGMCC 1.10119</strain>
    </source>
</reference>
<dbReference type="Pfam" id="PF00293">
    <property type="entry name" value="NUDIX"/>
    <property type="match status" value="1"/>
</dbReference>
<dbReference type="EMBL" id="FNHL01000005">
    <property type="protein sequence ID" value="SDN09124.1"/>
    <property type="molecule type" value="Genomic_DNA"/>
</dbReference>
<comment type="cofactor">
    <cofactor evidence="1">
        <name>Mg(2+)</name>
        <dbReference type="ChEBI" id="CHEBI:18420"/>
    </cofactor>
</comment>
<evidence type="ECO:0000256" key="1">
    <source>
        <dbReference type="ARBA" id="ARBA00001946"/>
    </source>
</evidence>
<dbReference type="AlphaFoldDB" id="A0A1G9YIZ5"/>
<sequence length="179" mass="20401">MNIEKKTREEVCRRIDRLQEGYGPFPVHEETVENNPDYFKQGEEMAEEGWIGDAGAWITDDANRVLLIRHEGSPNEWGIPGGGHKPGETMEETTRREVREETGVECTITGVNYARRKTIVLAPNPGERYCMLTVIFNAEYDGGSISISDEEVLEAKWFSELPENVLDFVEEHVSTWDSH</sequence>
<feature type="domain" description="Nudix hydrolase" evidence="3">
    <location>
        <begin position="49"/>
        <end position="179"/>
    </location>
</feature>
<name>A0A1G9YIZ5_9EURY</name>
<dbReference type="GO" id="GO:0016787">
    <property type="term" value="F:hydrolase activity"/>
    <property type="evidence" value="ECO:0007669"/>
    <property type="project" value="UniProtKB-KW"/>
</dbReference>
<dbReference type="InterPro" id="IPR015797">
    <property type="entry name" value="NUDIX_hydrolase-like_dom_sf"/>
</dbReference>